<keyword evidence="11" id="KW-0830">Ubiquinone</keyword>
<sequence>MSAAERVVHVRRVCNLYRAVLRNVRSWYYERPLQRIKMTEARHAFEKNRCLISKADIEKAINAAEDYIFQEQHYCPLYYAHSPNGVAYQREVVAPDWVLDYWHPLEKAMYPKYFKKREERKKEYLEWYDKMYRDDKKP</sequence>
<dbReference type="Pfam" id="PF05347">
    <property type="entry name" value="Complex1_LYR"/>
    <property type="match status" value="1"/>
</dbReference>
<evidence type="ECO:0000313" key="11">
    <source>
        <dbReference type="EMBL" id="NOV44065.1"/>
    </source>
</evidence>
<comment type="subcellular location">
    <subcellularLocation>
        <location evidence="1">Mitochondrion inner membrane</location>
        <topology evidence="1">Peripheral membrane protein</topology>
        <orientation evidence="1">Matrix side</orientation>
    </subcellularLocation>
</comment>
<name>A0A6M2DCY4_XENCH</name>
<keyword evidence="9" id="KW-0472">Membrane</keyword>
<keyword evidence="5" id="KW-0679">Respiratory chain</keyword>
<feature type="domain" description="Complex 1 LYR protein" evidence="10">
    <location>
        <begin position="11"/>
        <end position="68"/>
    </location>
</feature>
<evidence type="ECO:0000256" key="4">
    <source>
        <dbReference type="ARBA" id="ARBA00022448"/>
    </source>
</evidence>
<dbReference type="EMBL" id="GIIL01000339">
    <property type="protein sequence ID" value="NOV44065.1"/>
    <property type="molecule type" value="Transcribed_RNA"/>
</dbReference>
<evidence type="ECO:0000256" key="5">
    <source>
        <dbReference type="ARBA" id="ARBA00022660"/>
    </source>
</evidence>
<evidence type="ECO:0000256" key="9">
    <source>
        <dbReference type="ARBA" id="ARBA00023136"/>
    </source>
</evidence>
<evidence type="ECO:0000256" key="1">
    <source>
        <dbReference type="ARBA" id="ARBA00004443"/>
    </source>
</evidence>
<comment type="similarity">
    <text evidence="2">Belongs to the complex I LYR family.</text>
</comment>
<protein>
    <recommendedName>
        <fullName evidence="3">NADH dehydrogenase [ubiquinone] 1 beta subcomplex subunit 9</fullName>
    </recommendedName>
</protein>
<dbReference type="AlphaFoldDB" id="A0A6M2DCY4"/>
<dbReference type="GO" id="GO:0006120">
    <property type="term" value="P:mitochondrial electron transport, NADH to ubiquinone"/>
    <property type="evidence" value="ECO:0007669"/>
    <property type="project" value="InterPro"/>
</dbReference>
<keyword evidence="6" id="KW-0999">Mitochondrion inner membrane</keyword>
<evidence type="ECO:0000256" key="6">
    <source>
        <dbReference type="ARBA" id="ARBA00022792"/>
    </source>
</evidence>
<dbReference type="InterPro" id="IPR033034">
    <property type="entry name" value="NDUFB9"/>
</dbReference>
<evidence type="ECO:0000256" key="7">
    <source>
        <dbReference type="ARBA" id="ARBA00022982"/>
    </source>
</evidence>
<dbReference type="PANTHER" id="PTHR12868">
    <property type="entry name" value="NADH-UBIQUINONE OXIDOREDUCTASE B22 SUBUNIT"/>
    <property type="match status" value="1"/>
</dbReference>
<evidence type="ECO:0000256" key="2">
    <source>
        <dbReference type="ARBA" id="ARBA00009508"/>
    </source>
</evidence>
<dbReference type="GO" id="GO:0005743">
    <property type="term" value="C:mitochondrial inner membrane"/>
    <property type="evidence" value="ECO:0007669"/>
    <property type="project" value="UniProtKB-SubCell"/>
</dbReference>
<dbReference type="PANTHER" id="PTHR12868:SF0">
    <property type="entry name" value="NADH DEHYDROGENASE [UBIQUINONE] 1 BETA SUBCOMPLEX SUBUNIT 9"/>
    <property type="match status" value="1"/>
</dbReference>
<evidence type="ECO:0000259" key="10">
    <source>
        <dbReference type="Pfam" id="PF05347"/>
    </source>
</evidence>
<evidence type="ECO:0000256" key="8">
    <source>
        <dbReference type="ARBA" id="ARBA00023128"/>
    </source>
</evidence>
<evidence type="ECO:0000256" key="3">
    <source>
        <dbReference type="ARBA" id="ARBA00018684"/>
    </source>
</evidence>
<dbReference type="InterPro" id="IPR008011">
    <property type="entry name" value="Complex1_LYR_dom"/>
</dbReference>
<proteinExistence type="inferred from homology"/>
<organism evidence="11">
    <name type="scientific">Xenopsylla cheopis</name>
    <name type="common">Oriental rat flea</name>
    <name type="synonym">Pulex cheopis</name>
    <dbReference type="NCBI Taxonomy" id="163159"/>
    <lineage>
        <taxon>Eukaryota</taxon>
        <taxon>Metazoa</taxon>
        <taxon>Ecdysozoa</taxon>
        <taxon>Arthropoda</taxon>
        <taxon>Hexapoda</taxon>
        <taxon>Insecta</taxon>
        <taxon>Pterygota</taxon>
        <taxon>Neoptera</taxon>
        <taxon>Endopterygota</taxon>
        <taxon>Siphonaptera</taxon>
        <taxon>Pulicidae</taxon>
        <taxon>Xenopsyllinae</taxon>
        <taxon>Xenopsylla</taxon>
    </lineage>
</organism>
<keyword evidence="8" id="KW-0496">Mitochondrion</keyword>
<keyword evidence="4" id="KW-0813">Transport</keyword>
<accession>A0A6M2DCY4</accession>
<reference evidence="11" key="1">
    <citation type="submission" date="2020-03" db="EMBL/GenBank/DDBJ databases">
        <title>Transcriptomic Profiling of the Digestive Tract of the Rat Flea, Xenopsylla cheopis, Following Blood Feeding and Infection with Yersinia pestis.</title>
        <authorList>
            <person name="Bland D.M."/>
            <person name="Martens C.A."/>
            <person name="Virtaneva K."/>
            <person name="Kanakabandi K."/>
            <person name="Long D."/>
            <person name="Rosenke R."/>
            <person name="Saturday G.A."/>
            <person name="Hoyt F.H."/>
            <person name="Bruno D.P."/>
            <person name="Ribeiro J.M.C."/>
            <person name="Hinnebusch J."/>
        </authorList>
    </citation>
    <scope>NUCLEOTIDE SEQUENCE</scope>
</reference>
<keyword evidence="7" id="KW-0249">Electron transport</keyword>